<accession>A0A7S1V0Y2</accession>
<reference evidence="1" key="1">
    <citation type="submission" date="2021-01" db="EMBL/GenBank/DDBJ databases">
        <authorList>
            <person name="Corre E."/>
            <person name="Pelletier E."/>
            <person name="Niang G."/>
            <person name="Scheremetjew M."/>
            <person name="Finn R."/>
            <person name="Kale V."/>
            <person name="Holt S."/>
            <person name="Cochrane G."/>
            <person name="Meng A."/>
            <person name="Brown T."/>
            <person name="Cohen L."/>
        </authorList>
    </citation>
    <scope>NUCLEOTIDE SEQUENCE</scope>
    <source>
        <strain evidence="1">CCMP 410</strain>
    </source>
</reference>
<proteinExistence type="predicted"/>
<evidence type="ECO:0000313" key="1">
    <source>
        <dbReference type="EMBL" id="CAD9284442.1"/>
    </source>
</evidence>
<organism evidence="1">
    <name type="scientific">Grammatophora oceanica</name>
    <dbReference type="NCBI Taxonomy" id="210454"/>
    <lineage>
        <taxon>Eukaryota</taxon>
        <taxon>Sar</taxon>
        <taxon>Stramenopiles</taxon>
        <taxon>Ochrophyta</taxon>
        <taxon>Bacillariophyta</taxon>
        <taxon>Fragilariophyceae</taxon>
        <taxon>Fragilariophycidae</taxon>
        <taxon>Rhabdonematales</taxon>
        <taxon>Grammatophoraceae</taxon>
        <taxon>Grammatophora</taxon>
    </lineage>
</organism>
<gene>
    <name evidence="1" type="ORF">GOCE00092_LOCUS13354</name>
</gene>
<dbReference type="EMBL" id="HBGK01025754">
    <property type="protein sequence ID" value="CAD9284442.1"/>
    <property type="molecule type" value="Transcribed_RNA"/>
</dbReference>
<dbReference type="AlphaFoldDB" id="A0A7S1V0Y2"/>
<protein>
    <submittedName>
        <fullName evidence="1">Uncharacterized protein</fullName>
    </submittedName>
</protein>
<name>A0A7S1V0Y2_9STRA</name>
<sequence length="105" mass="11859">MVLLSRIEESFLRNENTPSAVRKHRLPHLSTGHDCLSFAVVRQESSSAQNEFMAKVGSFLSALSEKVETLVHPQVCRQAQQNILQTREEMNEACQESRMLNSSCP</sequence>